<proteinExistence type="predicted"/>
<keyword evidence="1 2" id="KW-0238">DNA-binding</keyword>
<name>A0A0R2AWT4_9LACO</name>
<dbReference type="InterPro" id="IPR050624">
    <property type="entry name" value="HTH-type_Tx_Regulator"/>
</dbReference>
<feature type="domain" description="HTH tetR-type" evidence="3">
    <location>
        <begin position="5"/>
        <end position="65"/>
    </location>
</feature>
<keyword evidence="5" id="KW-1185">Reference proteome</keyword>
<dbReference type="InterPro" id="IPR039532">
    <property type="entry name" value="TetR_C_Firmicutes"/>
</dbReference>
<evidence type="ECO:0000313" key="5">
    <source>
        <dbReference type="Proteomes" id="UP000051672"/>
    </source>
</evidence>
<evidence type="ECO:0000256" key="1">
    <source>
        <dbReference type="ARBA" id="ARBA00023125"/>
    </source>
</evidence>
<sequence length="189" mass="21786">MEKLSISKQKLLTALAYLLATEPVENIKVSELISKADVSRSTFYRVFETKESFFQWVLDHYMEGLSGAAKYSASSPRKFYQHYFGYIYDNAIYFKTFNNSYVWPRFHYELSQIGIDDYQKFIYRQTNDSTLSNVLSHYVVNAHIGVVMAWLGETPIQSPDKIAELVTAMTSSVFASQGLDLADVFPYRN</sequence>
<feature type="DNA-binding region" description="H-T-H motif" evidence="2">
    <location>
        <begin position="28"/>
        <end position="47"/>
    </location>
</feature>
<dbReference type="Pfam" id="PF14278">
    <property type="entry name" value="TetR_C_8"/>
    <property type="match status" value="1"/>
</dbReference>
<dbReference type="InterPro" id="IPR001647">
    <property type="entry name" value="HTH_TetR"/>
</dbReference>
<organism evidence="4 5">
    <name type="scientific">Lacticaseibacillus brantae DSM 23927</name>
    <dbReference type="NCBI Taxonomy" id="1423727"/>
    <lineage>
        <taxon>Bacteria</taxon>
        <taxon>Bacillati</taxon>
        <taxon>Bacillota</taxon>
        <taxon>Bacilli</taxon>
        <taxon>Lactobacillales</taxon>
        <taxon>Lactobacillaceae</taxon>
        <taxon>Lacticaseibacillus</taxon>
    </lineage>
</organism>
<dbReference type="PATRIC" id="fig|1423727.3.peg.1565"/>
<dbReference type="Proteomes" id="UP000051672">
    <property type="component" value="Unassembled WGS sequence"/>
</dbReference>
<dbReference type="InterPro" id="IPR009057">
    <property type="entry name" value="Homeodomain-like_sf"/>
</dbReference>
<dbReference type="STRING" id="1423727.FC34_GL001543"/>
<dbReference type="PANTHER" id="PTHR43479:SF11">
    <property type="entry name" value="ACREF_ENVCD OPERON REPRESSOR-RELATED"/>
    <property type="match status" value="1"/>
</dbReference>
<accession>A0A0R2AWT4</accession>
<evidence type="ECO:0000313" key="4">
    <source>
        <dbReference type="EMBL" id="KRM71431.1"/>
    </source>
</evidence>
<comment type="caution">
    <text evidence="4">The sequence shown here is derived from an EMBL/GenBank/DDBJ whole genome shotgun (WGS) entry which is preliminary data.</text>
</comment>
<evidence type="ECO:0000259" key="3">
    <source>
        <dbReference type="PROSITE" id="PS50977"/>
    </source>
</evidence>
<gene>
    <name evidence="4" type="ORF">FC34_GL001543</name>
</gene>
<dbReference type="Pfam" id="PF00440">
    <property type="entry name" value="TetR_N"/>
    <property type="match status" value="1"/>
</dbReference>
<dbReference type="PANTHER" id="PTHR43479">
    <property type="entry name" value="ACREF/ENVCD OPERON REPRESSOR-RELATED"/>
    <property type="match status" value="1"/>
</dbReference>
<dbReference type="PROSITE" id="PS50977">
    <property type="entry name" value="HTH_TETR_2"/>
    <property type="match status" value="1"/>
</dbReference>
<dbReference type="RefSeq" id="WP_057894826.1">
    <property type="nucleotide sequence ID" value="NZ_AYZQ01000004.1"/>
</dbReference>
<reference evidence="4 5" key="1">
    <citation type="journal article" date="2015" name="Genome Announc.">
        <title>Expanding the biotechnology potential of lactobacilli through comparative genomics of 213 strains and associated genera.</title>
        <authorList>
            <person name="Sun Z."/>
            <person name="Harris H.M."/>
            <person name="McCann A."/>
            <person name="Guo C."/>
            <person name="Argimon S."/>
            <person name="Zhang W."/>
            <person name="Yang X."/>
            <person name="Jeffery I.B."/>
            <person name="Cooney J.C."/>
            <person name="Kagawa T.F."/>
            <person name="Liu W."/>
            <person name="Song Y."/>
            <person name="Salvetti E."/>
            <person name="Wrobel A."/>
            <person name="Rasinkangas P."/>
            <person name="Parkhill J."/>
            <person name="Rea M.C."/>
            <person name="O'Sullivan O."/>
            <person name="Ritari J."/>
            <person name="Douillard F.P."/>
            <person name="Paul Ross R."/>
            <person name="Yang R."/>
            <person name="Briner A.E."/>
            <person name="Felis G.E."/>
            <person name="de Vos W.M."/>
            <person name="Barrangou R."/>
            <person name="Klaenhammer T.R."/>
            <person name="Caufield P.W."/>
            <person name="Cui Y."/>
            <person name="Zhang H."/>
            <person name="O'Toole P.W."/>
        </authorList>
    </citation>
    <scope>NUCLEOTIDE SEQUENCE [LARGE SCALE GENOMIC DNA]</scope>
    <source>
        <strain evidence="4 5">DSM 23927</strain>
    </source>
</reference>
<dbReference type="AlphaFoldDB" id="A0A0R2AWT4"/>
<dbReference type="GO" id="GO:0003677">
    <property type="term" value="F:DNA binding"/>
    <property type="evidence" value="ECO:0007669"/>
    <property type="project" value="UniProtKB-UniRule"/>
</dbReference>
<dbReference type="EMBL" id="AYZQ01000004">
    <property type="protein sequence ID" value="KRM71431.1"/>
    <property type="molecule type" value="Genomic_DNA"/>
</dbReference>
<dbReference type="SUPFAM" id="SSF46689">
    <property type="entry name" value="Homeodomain-like"/>
    <property type="match status" value="1"/>
</dbReference>
<protein>
    <submittedName>
        <fullName evidence="4">TetR family transcriptional regulator</fullName>
    </submittedName>
</protein>
<evidence type="ECO:0000256" key="2">
    <source>
        <dbReference type="PROSITE-ProRule" id="PRU00335"/>
    </source>
</evidence>
<dbReference type="Gene3D" id="1.10.357.10">
    <property type="entry name" value="Tetracycline Repressor, domain 2"/>
    <property type="match status" value="1"/>
</dbReference>